<dbReference type="VEuPathDB" id="TriTrypDB:Lsey_0228_0040"/>
<dbReference type="OMA" id="TERYKAT"/>
<feature type="compositionally biased region" description="Polar residues" evidence="2">
    <location>
        <begin position="816"/>
        <end position="825"/>
    </location>
</feature>
<feature type="coiled-coil region" evidence="1">
    <location>
        <begin position="292"/>
        <end position="429"/>
    </location>
</feature>
<evidence type="ECO:0000256" key="2">
    <source>
        <dbReference type="SAM" id="MobiDB-lite"/>
    </source>
</evidence>
<keyword evidence="4" id="KW-1185">Reference proteome</keyword>
<dbReference type="EMBL" id="LJSK01000228">
    <property type="protein sequence ID" value="KPI84828.1"/>
    <property type="molecule type" value="Genomic_DNA"/>
</dbReference>
<feature type="region of interest" description="Disordered" evidence="2">
    <location>
        <begin position="810"/>
        <end position="846"/>
    </location>
</feature>
<dbReference type="Proteomes" id="UP000038009">
    <property type="component" value="Unassembled WGS sequence"/>
</dbReference>
<protein>
    <submittedName>
        <fullName evidence="3">Uncharacterized protein</fullName>
    </submittedName>
</protein>
<feature type="compositionally biased region" description="Low complexity" evidence="2">
    <location>
        <begin position="26"/>
        <end position="37"/>
    </location>
</feature>
<feature type="compositionally biased region" description="Basic and acidic residues" evidence="2">
    <location>
        <begin position="45"/>
        <end position="67"/>
    </location>
</feature>
<feature type="region of interest" description="Disordered" evidence="2">
    <location>
        <begin position="186"/>
        <end position="211"/>
    </location>
</feature>
<evidence type="ECO:0000313" key="4">
    <source>
        <dbReference type="Proteomes" id="UP000038009"/>
    </source>
</evidence>
<accession>A0A0N1IJ64</accession>
<gene>
    <name evidence="3" type="ORF">ABL78_6112</name>
</gene>
<proteinExistence type="predicted"/>
<feature type="compositionally biased region" description="Low complexity" evidence="2">
    <location>
        <begin position="836"/>
        <end position="846"/>
    </location>
</feature>
<feature type="region of interest" description="Disordered" evidence="2">
    <location>
        <begin position="1"/>
        <end position="67"/>
    </location>
</feature>
<reference evidence="3 4" key="1">
    <citation type="journal article" date="2015" name="PLoS Pathog.">
        <title>Leptomonas seymouri: Adaptations to the Dixenous Life Cycle Analyzed by Genome Sequencing, Transcriptome Profiling and Co-infection with Leishmania donovani.</title>
        <authorList>
            <person name="Kraeva N."/>
            <person name="Butenko A."/>
            <person name="Hlavacova J."/>
            <person name="Kostygov A."/>
            <person name="Myskova J."/>
            <person name="Grybchuk D."/>
            <person name="Lestinova T."/>
            <person name="Votypka J."/>
            <person name="Volf P."/>
            <person name="Opperdoes F."/>
            <person name="Flegontov P."/>
            <person name="Lukes J."/>
            <person name="Yurchenko V."/>
        </authorList>
    </citation>
    <scope>NUCLEOTIDE SEQUENCE [LARGE SCALE GENOMIC DNA]</scope>
    <source>
        <strain evidence="3 4">ATCC 30220</strain>
    </source>
</reference>
<keyword evidence="1" id="KW-0175">Coiled coil</keyword>
<evidence type="ECO:0000313" key="3">
    <source>
        <dbReference type="EMBL" id="KPI84828.1"/>
    </source>
</evidence>
<dbReference type="AlphaFoldDB" id="A0A0N1IJ64"/>
<dbReference type="OrthoDB" id="248410at2759"/>
<feature type="coiled-coil region" evidence="1">
    <location>
        <begin position="89"/>
        <end position="186"/>
    </location>
</feature>
<feature type="coiled-coil region" evidence="1">
    <location>
        <begin position="505"/>
        <end position="553"/>
    </location>
</feature>
<organism evidence="3 4">
    <name type="scientific">Leptomonas seymouri</name>
    <dbReference type="NCBI Taxonomy" id="5684"/>
    <lineage>
        <taxon>Eukaryota</taxon>
        <taxon>Discoba</taxon>
        <taxon>Euglenozoa</taxon>
        <taxon>Kinetoplastea</taxon>
        <taxon>Metakinetoplastina</taxon>
        <taxon>Trypanosomatida</taxon>
        <taxon>Trypanosomatidae</taxon>
        <taxon>Leishmaniinae</taxon>
        <taxon>Leptomonas</taxon>
    </lineage>
</organism>
<feature type="coiled-coil region" evidence="1">
    <location>
        <begin position="222"/>
        <end position="249"/>
    </location>
</feature>
<name>A0A0N1IJ64_LEPSE</name>
<feature type="coiled-coil region" evidence="1">
    <location>
        <begin position="594"/>
        <end position="723"/>
    </location>
</feature>
<evidence type="ECO:0000256" key="1">
    <source>
        <dbReference type="SAM" id="Coils"/>
    </source>
</evidence>
<comment type="caution">
    <text evidence="3">The sequence shown here is derived from an EMBL/GenBank/DDBJ whole genome shotgun (WGS) entry which is preliminary data.</text>
</comment>
<sequence length="864" mass="97076">MPAKKKGGRSKSSTGASAREGDAARAAELQRQAANREFVYGNEASQRKRIDEEERSAFESHRLQEAGSRHLVEEAVRKAHYEARESELTAELQLRSEQLQETRAALNRLQQASELLESEKASALRRIALLSNELELAQVNAVESERRATTADQGYRDELLKREGEFDTLQQKYHELEAQYAALESQVVPKASEQEADQKEDDAEEGQPPTLLCSDAEATALLRVMQTEVERYKATATQLQEDVDLARKEEERSNLLVGILNTQLEAVREDNKRLHELSLKHQLEIEAAGQVRREAQEARQAALAEMDQALSTATVQRRQLQLELDVHRKEAEKLAKELSSLREEHSALSEELIQVTQKAAQQTQSDLSTNVAMQAELANQKKDLELALKAKEAAENERFNQKILSRAEIESLKARLQRLQETMERKDREAFETITVLTADAAKQQTLSVQQNEEHAAEVVELHAKALSALSQNEALHMKLETLQNASKLREKDLYEQLTTITAHHATASEELERLRASAAQKETEYTHNLICVTAERENLKTKLSEMAEASEERQHTHVEAVELMRKQTEEMKSRMIAEAEALHSARAKEHARADMAERNSRRLQDHVRELEYNVQLGNQSHDEAVKTLQAESRDLRSELSIAKRTIERLEVALGDQVSYRQLTELNDRLTKDLEKSQQVIAAVNGKMALLQEEADTMGGYKVRRAQEEKEQLNRRLRQVERRYKIMAPVFNQLRAFAESRLSPALNPELLTALESFDQESAFIPQICAADRTAEKAADYAEEKVACVAAAAAAAAAVTTDCSATLPMVVQPRPPSASSTNSKQRYTLRKPHSPQSNSVAAGSNAAAEVRDRLPVIVCDVLQSS</sequence>